<dbReference type="Gene3D" id="3.40.50.1820">
    <property type="entry name" value="alpha/beta hydrolase"/>
    <property type="match status" value="1"/>
</dbReference>
<dbReference type="PANTHER" id="PTHR43798">
    <property type="entry name" value="MONOACYLGLYCEROL LIPASE"/>
    <property type="match status" value="1"/>
</dbReference>
<dbReference type="Proteomes" id="UP000256297">
    <property type="component" value="Chromosome CBM2589_a"/>
</dbReference>
<reference evidence="2 3" key="1">
    <citation type="submission" date="2018-01" db="EMBL/GenBank/DDBJ databases">
        <authorList>
            <person name="Clerissi C."/>
        </authorList>
    </citation>
    <scope>NUCLEOTIDE SEQUENCE [LARGE SCALE GENOMIC DNA]</scope>
    <source>
        <strain evidence="2">Cupriavidus taiwanensis STM 3521</strain>
    </source>
</reference>
<keyword evidence="2" id="KW-0378">Hydrolase</keyword>
<organism evidence="2 3">
    <name type="scientific">Cupriavidus taiwanensis</name>
    <dbReference type="NCBI Taxonomy" id="164546"/>
    <lineage>
        <taxon>Bacteria</taxon>
        <taxon>Pseudomonadati</taxon>
        <taxon>Pseudomonadota</taxon>
        <taxon>Betaproteobacteria</taxon>
        <taxon>Burkholderiales</taxon>
        <taxon>Burkholderiaceae</taxon>
        <taxon>Cupriavidus</taxon>
    </lineage>
</organism>
<comment type="caution">
    <text evidence="2">The sequence shown here is derived from an EMBL/GenBank/DDBJ whole genome shotgun (WGS) entry which is preliminary data.</text>
</comment>
<dbReference type="AlphaFoldDB" id="A0A975X8V3"/>
<name>A0A975X8V3_9BURK</name>
<dbReference type="InterPro" id="IPR029058">
    <property type="entry name" value="AB_hydrolase_fold"/>
</dbReference>
<proteinExistence type="predicted"/>
<evidence type="ECO:0000313" key="2">
    <source>
        <dbReference type="EMBL" id="SOY62391.1"/>
    </source>
</evidence>
<dbReference type="SUPFAM" id="SSF53474">
    <property type="entry name" value="alpha/beta-Hydrolases"/>
    <property type="match status" value="1"/>
</dbReference>
<evidence type="ECO:0000313" key="3">
    <source>
        <dbReference type="Proteomes" id="UP000256297"/>
    </source>
</evidence>
<evidence type="ECO:0000259" key="1">
    <source>
        <dbReference type="Pfam" id="PF00561"/>
    </source>
</evidence>
<dbReference type="Pfam" id="PF00561">
    <property type="entry name" value="Abhydrolase_1"/>
    <property type="match status" value="1"/>
</dbReference>
<gene>
    <name evidence="2" type="ORF">CBM2589_A30023</name>
</gene>
<feature type="domain" description="AB hydrolase-1" evidence="1">
    <location>
        <begin position="53"/>
        <end position="282"/>
    </location>
</feature>
<dbReference type="InterPro" id="IPR000073">
    <property type="entry name" value="AB_hydrolase_1"/>
</dbReference>
<accession>A0A975X8V3</accession>
<sequence length="299" mass="31186">MPTTVLYMEQNQSQPSPEPDRDLLEALDRGFAQRVAQVDGARVAYRCGGGAGPVVVLLHGISSGAASWLPCASLLAAHARVIAWDAPGYGDSSPLAQARPLAADYARRLEGLLAALGVQPALVVGHSLGALMAAAYAATARQLPDRLLLLSVAQGYGAAGKEAQASAVASQRLEALASLGVDGLAQRGPARLLGETADAGAQAWVRWNMRRLNPDGYRQAVAMLCGDDIDAYLLRRPQRLPTQIACGGRDVVTTPPACAALAERFGLPFALIPDAGHACYIDQAAATARLIRSALPARP</sequence>
<dbReference type="InterPro" id="IPR050266">
    <property type="entry name" value="AB_hydrolase_sf"/>
</dbReference>
<dbReference type="EMBL" id="OFSP01000033">
    <property type="protein sequence ID" value="SOY62391.1"/>
    <property type="molecule type" value="Genomic_DNA"/>
</dbReference>
<protein>
    <submittedName>
        <fullName evidence="2">Alpha/beta hydrolase</fullName>
    </submittedName>
</protein>
<dbReference type="GO" id="GO:0016787">
    <property type="term" value="F:hydrolase activity"/>
    <property type="evidence" value="ECO:0007669"/>
    <property type="project" value="UniProtKB-KW"/>
</dbReference>